<organism evidence="1">
    <name type="scientific">Octopus bimaculoides</name>
    <name type="common">California two-spotted octopus</name>
    <dbReference type="NCBI Taxonomy" id="37653"/>
    <lineage>
        <taxon>Eukaryota</taxon>
        <taxon>Metazoa</taxon>
        <taxon>Spiralia</taxon>
        <taxon>Lophotrochozoa</taxon>
        <taxon>Mollusca</taxon>
        <taxon>Cephalopoda</taxon>
        <taxon>Coleoidea</taxon>
        <taxon>Octopodiformes</taxon>
        <taxon>Octopoda</taxon>
        <taxon>Incirrata</taxon>
        <taxon>Octopodidae</taxon>
        <taxon>Octopus</taxon>
    </lineage>
</organism>
<reference evidence="1" key="1">
    <citation type="submission" date="2015-07" db="EMBL/GenBank/DDBJ databases">
        <title>MeaNS - Measles Nucleotide Surveillance Program.</title>
        <authorList>
            <person name="Tran T."/>
            <person name="Druce J."/>
        </authorList>
    </citation>
    <scope>NUCLEOTIDE SEQUENCE</scope>
    <source>
        <strain evidence="1">UCB-OBI-ISO-001</strain>
        <tissue evidence="1">Gonad</tissue>
    </source>
</reference>
<evidence type="ECO:0000313" key="1">
    <source>
        <dbReference type="EMBL" id="KOF95409.1"/>
    </source>
</evidence>
<dbReference type="AlphaFoldDB" id="A0A0L8I1X2"/>
<sequence>MALCISHFPAAHLSRESISIGISTVEGRVWLNLHVSTRIKIVDRCDATSIISTSTFISSHCHPHLPSLISTCIVNCYWNPVPALSL</sequence>
<gene>
    <name evidence="1" type="ORF">OCBIM_22038532mg</name>
</gene>
<proteinExistence type="predicted"/>
<dbReference type="EMBL" id="KQ416750">
    <property type="protein sequence ID" value="KOF95409.1"/>
    <property type="molecule type" value="Genomic_DNA"/>
</dbReference>
<protein>
    <submittedName>
        <fullName evidence="1">Uncharacterized protein</fullName>
    </submittedName>
</protein>
<accession>A0A0L8I1X2</accession>
<name>A0A0L8I1X2_OCTBM</name>